<dbReference type="Pfam" id="PF13559">
    <property type="entry name" value="DUF4129"/>
    <property type="match status" value="1"/>
</dbReference>
<keyword evidence="5" id="KW-0378">Hydrolase</keyword>
<dbReference type="InterPro" id="IPR052901">
    <property type="entry name" value="Bact_TGase-like"/>
</dbReference>
<feature type="region of interest" description="Disordered" evidence="1">
    <location>
        <begin position="650"/>
        <end position="672"/>
    </location>
</feature>
<accession>A0A6J4ITB1</accession>
<dbReference type="GO" id="GO:0008233">
    <property type="term" value="F:peptidase activity"/>
    <property type="evidence" value="ECO:0007669"/>
    <property type="project" value="UniProtKB-KW"/>
</dbReference>
<gene>
    <name evidence="5" type="ORF">AVDCRST_MAG10-2764</name>
</gene>
<evidence type="ECO:0000256" key="1">
    <source>
        <dbReference type="SAM" id="MobiDB-lite"/>
    </source>
</evidence>
<feature type="transmembrane region" description="Helical" evidence="2">
    <location>
        <begin position="36"/>
        <end position="57"/>
    </location>
</feature>
<dbReference type="InterPro" id="IPR025403">
    <property type="entry name" value="TgpA-like_C"/>
</dbReference>
<dbReference type="PANTHER" id="PTHR42736:SF1">
    <property type="entry name" value="PROTEIN-GLUTAMINE GAMMA-GLUTAMYLTRANSFERASE"/>
    <property type="match status" value="1"/>
</dbReference>
<dbReference type="SUPFAM" id="SSF54001">
    <property type="entry name" value="Cysteine proteinases"/>
    <property type="match status" value="1"/>
</dbReference>
<dbReference type="Gene3D" id="3.10.620.30">
    <property type="match status" value="1"/>
</dbReference>
<feature type="transmembrane region" description="Helical" evidence="2">
    <location>
        <begin position="141"/>
        <end position="158"/>
    </location>
</feature>
<feature type="transmembrane region" description="Helical" evidence="2">
    <location>
        <begin position="537"/>
        <end position="554"/>
    </location>
</feature>
<dbReference type="AlphaFoldDB" id="A0A6J4ITB1"/>
<keyword evidence="3" id="KW-0732">Signal</keyword>
<feature type="transmembrane region" description="Helical" evidence="2">
    <location>
        <begin position="69"/>
        <end position="89"/>
    </location>
</feature>
<feature type="chain" id="PRO_5038931785" evidence="3">
    <location>
        <begin position="27"/>
        <end position="672"/>
    </location>
</feature>
<feature type="transmembrane region" description="Helical" evidence="2">
    <location>
        <begin position="179"/>
        <end position="201"/>
    </location>
</feature>
<keyword evidence="2" id="KW-0472">Membrane</keyword>
<keyword evidence="2" id="KW-1133">Transmembrane helix</keyword>
<dbReference type="InterPro" id="IPR002931">
    <property type="entry name" value="Transglutaminase-like"/>
</dbReference>
<keyword evidence="5" id="KW-0645">Protease</keyword>
<dbReference type="InterPro" id="IPR038765">
    <property type="entry name" value="Papain-like_cys_pep_sf"/>
</dbReference>
<feature type="signal peptide" evidence="3">
    <location>
        <begin position="1"/>
        <end position="26"/>
    </location>
</feature>
<protein>
    <submittedName>
        <fullName evidence="5">FIG001454: Transglutaminase-like enzymes, putative cysteine proteases</fullName>
    </submittedName>
</protein>
<keyword evidence="2" id="KW-0812">Transmembrane</keyword>
<reference evidence="5" key="1">
    <citation type="submission" date="2020-02" db="EMBL/GenBank/DDBJ databases">
        <authorList>
            <person name="Meier V. D."/>
        </authorList>
    </citation>
    <scope>NUCLEOTIDE SEQUENCE</scope>
    <source>
        <strain evidence="5">AVDCRST_MAG10</strain>
    </source>
</reference>
<evidence type="ECO:0000256" key="2">
    <source>
        <dbReference type="SAM" id="Phobius"/>
    </source>
</evidence>
<evidence type="ECO:0000256" key="3">
    <source>
        <dbReference type="SAM" id="SignalP"/>
    </source>
</evidence>
<feature type="domain" description="Transglutaminase-like" evidence="4">
    <location>
        <begin position="444"/>
        <end position="515"/>
    </location>
</feature>
<evidence type="ECO:0000259" key="4">
    <source>
        <dbReference type="SMART" id="SM00460"/>
    </source>
</evidence>
<sequence length="672" mass="70653">MAVLERRHMGVVAAAAVAVATCGAAAAGGGAAIGPLDVPLVVLAVALAGGVVGVASRASTKVLPAGKDVVVLTAVTVGGFVGLYLVGWTTRDHEVEIARLLPLAVVALSVLWPEPNVLRYCLLLAAGTLLGTAGGQTASRPAVGGAVVALAVALVATNRLTAASGPRLGEAPPARGRRVAAEAVAVLAIVGLLAALAAALLPPRDPSGGRAGGRDGALPRPAAPPMEGEDDLDVTAGTDAPSEGFVLLVDASKPDMWRVMTYDHWDGESWSRSPEDVVVVARDFVEPGVGDLAVAPGPRSRDRLQLVTLLAESATVLAAAARPTHVSSEGDVGQGADASLYPRPPLSRGDRYLVFSDRSQAPGRVLRAIGDPPAAAVPSDVARSYLQLPQVAARVRALAAEVTAGESSTYGRVRAIEGWIDDHTTVTADTAPVTTGVDPLEAFLFDERPGSSEQAATSMAVMLRALGIPARIAVGFLPGTRTGSDPQFLVRSRDAHAWVEVWFPTAGWQRFDPTGKAPDAHAEESVWDRLLRFLSRLWPLVLLVVLVAGGWLAWRGVRWWRRRAALPWATRFFSRVERAGAARGRPRRPQETPVEYAGELADGVLPDPRIVEVGELVTVAAWSRREPPADDRARAERVLREAARASPVRRLRRLRGRGSGSRPAPRPTIAKP</sequence>
<dbReference type="EMBL" id="CADCTB010000171">
    <property type="protein sequence ID" value="CAA9261367.1"/>
    <property type="molecule type" value="Genomic_DNA"/>
</dbReference>
<dbReference type="GO" id="GO:0006508">
    <property type="term" value="P:proteolysis"/>
    <property type="evidence" value="ECO:0007669"/>
    <property type="project" value="UniProtKB-KW"/>
</dbReference>
<evidence type="ECO:0000313" key="5">
    <source>
        <dbReference type="EMBL" id="CAA9261367.1"/>
    </source>
</evidence>
<name>A0A6J4ITB1_9ACTN</name>
<feature type="region of interest" description="Disordered" evidence="1">
    <location>
        <begin position="204"/>
        <end position="237"/>
    </location>
</feature>
<dbReference type="PANTHER" id="PTHR42736">
    <property type="entry name" value="PROTEIN-GLUTAMINE GAMMA-GLUTAMYLTRANSFERASE"/>
    <property type="match status" value="1"/>
</dbReference>
<dbReference type="Pfam" id="PF01841">
    <property type="entry name" value="Transglut_core"/>
    <property type="match status" value="1"/>
</dbReference>
<organism evidence="5">
    <name type="scientific">uncultured Acidimicrobiales bacterium</name>
    <dbReference type="NCBI Taxonomy" id="310071"/>
    <lineage>
        <taxon>Bacteria</taxon>
        <taxon>Bacillati</taxon>
        <taxon>Actinomycetota</taxon>
        <taxon>Acidimicrobiia</taxon>
        <taxon>Acidimicrobiales</taxon>
        <taxon>environmental samples</taxon>
    </lineage>
</organism>
<dbReference type="SMART" id="SM00460">
    <property type="entry name" value="TGc"/>
    <property type="match status" value="1"/>
</dbReference>
<proteinExistence type="predicted"/>